<evidence type="ECO:0000256" key="2">
    <source>
        <dbReference type="ARBA" id="ARBA00023002"/>
    </source>
</evidence>
<name>A0AA43TYX2_9LECA</name>
<dbReference type="EMBL" id="JAPUFD010000021">
    <property type="protein sequence ID" value="MDI1492854.1"/>
    <property type="molecule type" value="Genomic_DNA"/>
</dbReference>
<dbReference type="InterPro" id="IPR036291">
    <property type="entry name" value="NAD(P)-bd_dom_sf"/>
</dbReference>
<dbReference type="PANTHER" id="PTHR43669:SF4">
    <property type="entry name" value="SHORT-CHAIN DEHYDROGENASE"/>
    <property type="match status" value="1"/>
</dbReference>
<dbReference type="PANTHER" id="PTHR43669">
    <property type="entry name" value="5-KETO-D-GLUCONATE 5-REDUCTASE"/>
    <property type="match status" value="1"/>
</dbReference>
<keyword evidence="4" id="KW-1185">Reference proteome</keyword>
<evidence type="ECO:0008006" key="5">
    <source>
        <dbReference type="Google" id="ProtNLM"/>
    </source>
</evidence>
<dbReference type="Pfam" id="PF00106">
    <property type="entry name" value="adh_short"/>
    <property type="match status" value="1"/>
</dbReference>
<comment type="caution">
    <text evidence="3">The sequence shown here is derived from an EMBL/GenBank/DDBJ whole genome shotgun (WGS) entry which is preliminary data.</text>
</comment>
<dbReference type="Proteomes" id="UP001161017">
    <property type="component" value="Unassembled WGS sequence"/>
</dbReference>
<dbReference type="Gene3D" id="3.40.50.720">
    <property type="entry name" value="NAD(P)-binding Rossmann-like Domain"/>
    <property type="match status" value="1"/>
</dbReference>
<comment type="similarity">
    <text evidence="1">Belongs to the short-chain dehydrogenases/reductases (SDR) family.</text>
</comment>
<dbReference type="AlphaFoldDB" id="A0AA43TYX2"/>
<evidence type="ECO:0000313" key="4">
    <source>
        <dbReference type="Proteomes" id="UP001161017"/>
    </source>
</evidence>
<reference evidence="3" key="1">
    <citation type="journal article" date="2023" name="Genome Biol. Evol.">
        <title>First Whole Genome Sequence and Flow Cytometry Genome Size Data for the Lichen-Forming Fungus Ramalina farinacea (Ascomycota).</title>
        <authorList>
            <person name="Llewellyn T."/>
            <person name="Mian S."/>
            <person name="Hill R."/>
            <person name="Leitch I.J."/>
            <person name="Gaya E."/>
        </authorList>
    </citation>
    <scope>NUCLEOTIDE SEQUENCE</scope>
    <source>
        <strain evidence="3">LIQ254RAFAR</strain>
    </source>
</reference>
<accession>A0AA43TYX2</accession>
<dbReference type="InterPro" id="IPR002347">
    <property type="entry name" value="SDR_fam"/>
</dbReference>
<dbReference type="SUPFAM" id="SSF51735">
    <property type="entry name" value="NAD(P)-binding Rossmann-fold domains"/>
    <property type="match status" value="1"/>
</dbReference>
<protein>
    <recommendedName>
        <fullName evidence="5">Short-chain dehydrogenase</fullName>
    </recommendedName>
</protein>
<evidence type="ECO:0000313" key="3">
    <source>
        <dbReference type="EMBL" id="MDI1492854.1"/>
    </source>
</evidence>
<organism evidence="3 4">
    <name type="scientific">Ramalina farinacea</name>
    <dbReference type="NCBI Taxonomy" id="258253"/>
    <lineage>
        <taxon>Eukaryota</taxon>
        <taxon>Fungi</taxon>
        <taxon>Dikarya</taxon>
        <taxon>Ascomycota</taxon>
        <taxon>Pezizomycotina</taxon>
        <taxon>Lecanoromycetes</taxon>
        <taxon>OSLEUM clade</taxon>
        <taxon>Lecanoromycetidae</taxon>
        <taxon>Lecanorales</taxon>
        <taxon>Lecanorineae</taxon>
        <taxon>Ramalinaceae</taxon>
        <taxon>Ramalina</taxon>
    </lineage>
</organism>
<dbReference type="GO" id="GO:0016491">
    <property type="term" value="F:oxidoreductase activity"/>
    <property type="evidence" value="ECO:0007669"/>
    <property type="project" value="UniProtKB-KW"/>
</dbReference>
<proteinExistence type="inferred from homology"/>
<keyword evidence="2" id="KW-0560">Oxidoreductase</keyword>
<gene>
    <name evidence="3" type="ORF">OHK93_004637</name>
</gene>
<sequence length="178" mass="18439">MSIPSPIVLILGAGPNIGQSVARAFAAKGYRTALTSRKATEANNSANEIYIEADFTDPSSVVNAFSKVKSELGMPPSVVVYNAAGANLNPPDDPLALALSNFERSLTINATSAFVAAQQATLGFAKLPDTASRTFIYTGNILNTNFVIPPLMDLGVGKSAMSHVVQASAGAYGGKGFK</sequence>
<evidence type="ECO:0000256" key="1">
    <source>
        <dbReference type="ARBA" id="ARBA00006484"/>
    </source>
</evidence>